<organism evidence="1 2">
    <name type="scientific">Thermosinus carboxydivorans Nor1</name>
    <dbReference type="NCBI Taxonomy" id="401526"/>
    <lineage>
        <taxon>Bacteria</taxon>
        <taxon>Bacillati</taxon>
        <taxon>Bacillota</taxon>
        <taxon>Negativicutes</taxon>
        <taxon>Selenomonadales</taxon>
        <taxon>Sporomusaceae</taxon>
        <taxon>Thermosinus</taxon>
    </lineage>
</organism>
<evidence type="ECO:0000313" key="2">
    <source>
        <dbReference type="Proteomes" id="UP000005139"/>
    </source>
</evidence>
<comment type="caution">
    <text evidence="1">The sequence shown here is derived from an EMBL/GenBank/DDBJ whole genome shotgun (WGS) entry which is preliminary data.</text>
</comment>
<dbReference type="OrthoDB" id="10009834at2"/>
<dbReference type="AlphaFoldDB" id="A1HR46"/>
<gene>
    <name evidence="1" type="ORF">TcarDRAFT_1280</name>
</gene>
<name>A1HR46_9FIRM</name>
<dbReference type="RefSeq" id="WP_007289496.1">
    <property type="nucleotide sequence ID" value="NZ_AAWL01000009.1"/>
</dbReference>
<reference evidence="1 2" key="1">
    <citation type="submission" date="2007-01" db="EMBL/GenBank/DDBJ databases">
        <title>Annotation of the draft genome assembly of Thermosinus carboxydivorans Nor1.</title>
        <authorList>
            <consortium name="US DOE Joint Genome Institute (JGI-ORNL)"/>
            <person name="Larimer F."/>
            <person name="Land M."/>
            <person name="Hauser L."/>
        </authorList>
    </citation>
    <scope>NUCLEOTIDE SEQUENCE [LARGE SCALE GENOMIC DNA]</scope>
    <source>
        <strain evidence="1 2">Nor1</strain>
    </source>
</reference>
<accession>A1HR46</accession>
<proteinExistence type="predicted"/>
<evidence type="ECO:0000313" key="1">
    <source>
        <dbReference type="EMBL" id="EAX47545.1"/>
    </source>
</evidence>
<reference evidence="1 2" key="2">
    <citation type="submission" date="2007-01" db="EMBL/GenBank/DDBJ databases">
        <title>Sequencing of the draft genome and assembly of Thermosinus carboxydivorans Nor1.</title>
        <authorList>
            <consortium name="US DOE Joint Genome Institute (JGI-PGF)"/>
            <person name="Copeland A."/>
            <person name="Lucas S."/>
            <person name="Lapidus A."/>
            <person name="Barry K."/>
            <person name="Glavina del Rio T."/>
            <person name="Dalin E."/>
            <person name="Tice H."/>
            <person name="Bruce D."/>
            <person name="Pitluck S."/>
            <person name="Richardson P."/>
        </authorList>
    </citation>
    <scope>NUCLEOTIDE SEQUENCE [LARGE SCALE GENOMIC DNA]</scope>
    <source>
        <strain evidence="1 2">Nor1</strain>
    </source>
</reference>
<keyword evidence="2" id="KW-1185">Reference proteome</keyword>
<protein>
    <submittedName>
        <fullName evidence="1">Uncharacterized protein</fullName>
    </submittedName>
</protein>
<dbReference type="Proteomes" id="UP000005139">
    <property type="component" value="Unassembled WGS sequence"/>
</dbReference>
<sequence>MERIIIDNAGGITLQLPNWAHFYDHQEGNGIEECASAIVDFVKTSSVANWDGHDEEVAEREPENSDFVVTIDELANLASYEEEEFELWLDQTGDNTLRELCINIRRLIGADK</sequence>
<dbReference type="EMBL" id="AAWL01000009">
    <property type="protein sequence ID" value="EAX47545.1"/>
    <property type="molecule type" value="Genomic_DNA"/>
</dbReference>